<dbReference type="PANTHER" id="PTHR23090:SF9">
    <property type="entry name" value="GLUTAMINE-DEPENDENT NAD(+) SYNTHETASE"/>
    <property type="match status" value="1"/>
</dbReference>
<dbReference type="CDD" id="cd07570">
    <property type="entry name" value="GAT_Gln-NAD-synth"/>
    <property type="match status" value="1"/>
</dbReference>
<dbReference type="GO" id="GO:0005737">
    <property type="term" value="C:cytoplasm"/>
    <property type="evidence" value="ECO:0007669"/>
    <property type="project" value="InterPro"/>
</dbReference>
<dbReference type="AlphaFoldDB" id="A0A2M7T4Z5"/>
<dbReference type="GO" id="GO:0004359">
    <property type="term" value="F:glutaminase activity"/>
    <property type="evidence" value="ECO:0007669"/>
    <property type="project" value="InterPro"/>
</dbReference>
<dbReference type="InterPro" id="IPR014729">
    <property type="entry name" value="Rossmann-like_a/b/a_fold"/>
</dbReference>
<dbReference type="SUPFAM" id="SSF56317">
    <property type="entry name" value="Carbon-nitrogen hydrolase"/>
    <property type="match status" value="1"/>
</dbReference>
<dbReference type="EMBL" id="PFNG01000259">
    <property type="protein sequence ID" value="PIZ34912.1"/>
    <property type="molecule type" value="Genomic_DNA"/>
</dbReference>
<feature type="binding site" evidence="7">
    <location>
        <position position="444"/>
    </location>
    <ligand>
        <name>deamido-NAD(+)</name>
        <dbReference type="ChEBI" id="CHEBI:58437"/>
        <note>ligand shared between two neighboring subunits</note>
    </ligand>
</feature>
<dbReference type="PANTHER" id="PTHR23090">
    <property type="entry name" value="NH 3 /GLUTAMINE-DEPENDENT NAD + SYNTHETASE"/>
    <property type="match status" value="1"/>
</dbReference>
<dbReference type="Pfam" id="PF00795">
    <property type="entry name" value="CN_hydrolase"/>
    <property type="match status" value="1"/>
</dbReference>
<dbReference type="Gene3D" id="3.40.50.620">
    <property type="entry name" value="HUPs"/>
    <property type="match status" value="1"/>
</dbReference>
<evidence type="ECO:0000313" key="13">
    <source>
        <dbReference type="Proteomes" id="UP000230956"/>
    </source>
</evidence>
<organism evidence="12 13">
    <name type="scientific">Candidatus Aquicultor secundus</name>
    <dbReference type="NCBI Taxonomy" id="1973895"/>
    <lineage>
        <taxon>Bacteria</taxon>
        <taxon>Bacillati</taxon>
        <taxon>Actinomycetota</taxon>
        <taxon>Candidatus Aquicultoria</taxon>
        <taxon>Candidatus Aquicultorales</taxon>
        <taxon>Candidatus Aquicultoraceae</taxon>
        <taxon>Candidatus Aquicultor</taxon>
    </lineage>
</organism>
<evidence type="ECO:0000256" key="1">
    <source>
        <dbReference type="ARBA" id="ARBA00005188"/>
    </source>
</evidence>
<reference evidence="13" key="1">
    <citation type="submission" date="2017-09" db="EMBL/GenBank/DDBJ databases">
        <title>Depth-based differentiation of microbial function through sediment-hosted aquifers and enrichment of novel symbionts in the deep terrestrial subsurface.</title>
        <authorList>
            <person name="Probst A.J."/>
            <person name="Ladd B."/>
            <person name="Jarett J.K."/>
            <person name="Geller-Mcgrath D.E."/>
            <person name="Sieber C.M.K."/>
            <person name="Emerson J.B."/>
            <person name="Anantharaman K."/>
            <person name="Thomas B.C."/>
            <person name="Malmstrom R."/>
            <person name="Stieglmeier M."/>
            <person name="Klingl A."/>
            <person name="Woyke T."/>
            <person name="Ryan C.M."/>
            <person name="Banfield J.F."/>
        </authorList>
    </citation>
    <scope>NUCLEOTIDE SEQUENCE [LARGE SCALE GENOMIC DNA]</scope>
</reference>
<dbReference type="InterPro" id="IPR003694">
    <property type="entry name" value="NAD_synthase"/>
</dbReference>
<dbReference type="Gene3D" id="3.60.110.10">
    <property type="entry name" value="Carbon-nitrogen hydrolase"/>
    <property type="match status" value="1"/>
</dbReference>
<feature type="active site" description="Nucleophile; for glutaminase activity" evidence="7">
    <location>
        <position position="149"/>
    </location>
</feature>
<feature type="active site" description="Proton acceptor; for glutaminase activity" evidence="7">
    <location>
        <position position="47"/>
    </location>
</feature>
<feature type="binding site" evidence="7">
    <location>
        <begin position="332"/>
        <end position="339"/>
    </location>
    <ligand>
        <name>ATP</name>
        <dbReference type="ChEBI" id="CHEBI:30616"/>
    </ligand>
</feature>
<feature type="binding site" evidence="7">
    <location>
        <position position="177"/>
    </location>
    <ligand>
        <name>L-glutamine</name>
        <dbReference type="ChEBI" id="CHEBI:58359"/>
    </ligand>
</feature>
<dbReference type="FunFam" id="3.40.50.620:FF:000106">
    <property type="entry name" value="Glutamine-dependent NAD(+) synthetase"/>
    <property type="match status" value="1"/>
</dbReference>
<keyword evidence="3 7" id="KW-0436">Ligase</keyword>
<gene>
    <name evidence="7" type="primary">nadE</name>
    <name evidence="12" type="ORF">COY37_11195</name>
</gene>
<dbReference type="EC" id="6.3.5.1" evidence="7 8"/>
<feature type="binding site" evidence="7">
    <location>
        <position position="556"/>
    </location>
    <ligand>
        <name>deamido-NAD(+)</name>
        <dbReference type="ChEBI" id="CHEBI:58437"/>
        <note>ligand shared between two neighboring subunits</note>
    </ligand>
</feature>
<dbReference type="SUPFAM" id="SSF52402">
    <property type="entry name" value="Adenine nucleotide alpha hydrolases-like"/>
    <property type="match status" value="1"/>
</dbReference>
<comment type="similarity">
    <text evidence="10">Belongs to the NAD synthetase family.</text>
</comment>
<comment type="catalytic activity">
    <reaction evidence="7 8">
        <text>deamido-NAD(+) + L-glutamine + ATP + H2O = L-glutamate + AMP + diphosphate + NAD(+) + H(+)</text>
        <dbReference type="Rhea" id="RHEA:24384"/>
        <dbReference type="ChEBI" id="CHEBI:15377"/>
        <dbReference type="ChEBI" id="CHEBI:15378"/>
        <dbReference type="ChEBI" id="CHEBI:29985"/>
        <dbReference type="ChEBI" id="CHEBI:30616"/>
        <dbReference type="ChEBI" id="CHEBI:33019"/>
        <dbReference type="ChEBI" id="CHEBI:57540"/>
        <dbReference type="ChEBI" id="CHEBI:58359"/>
        <dbReference type="ChEBI" id="CHEBI:58437"/>
        <dbReference type="ChEBI" id="CHEBI:456215"/>
        <dbReference type="EC" id="6.3.5.1"/>
    </reaction>
</comment>
<keyword evidence="5 7" id="KW-0067">ATP-binding</keyword>
<dbReference type="InterPro" id="IPR036526">
    <property type="entry name" value="C-N_Hydrolase_sf"/>
</dbReference>
<dbReference type="Pfam" id="PF02540">
    <property type="entry name" value="NAD_synthase"/>
    <property type="match status" value="1"/>
</dbReference>
<protein>
    <recommendedName>
        <fullName evidence="7 8">Glutamine-dependent NAD(+) synthetase</fullName>
        <ecNumber evidence="7 8">6.3.5.1</ecNumber>
    </recommendedName>
    <alternativeName>
        <fullName evidence="7 8">NAD(+) synthase [glutamine-hydrolyzing]</fullName>
    </alternativeName>
</protein>
<dbReference type="PROSITE" id="PS00920">
    <property type="entry name" value="NITRIL_CHT_1"/>
    <property type="match status" value="1"/>
</dbReference>
<proteinExistence type="inferred from homology"/>
<evidence type="ECO:0000259" key="11">
    <source>
        <dbReference type="PROSITE" id="PS50263"/>
    </source>
</evidence>
<feature type="domain" description="CN hydrolase" evidence="11">
    <location>
        <begin position="7"/>
        <end position="247"/>
    </location>
</feature>
<evidence type="ECO:0000256" key="4">
    <source>
        <dbReference type="ARBA" id="ARBA00022741"/>
    </source>
</evidence>
<name>A0A2M7T4Z5_9ACTN</name>
<dbReference type="UniPathway" id="UPA00253">
    <property type="reaction ID" value="UER00334"/>
</dbReference>
<evidence type="ECO:0000256" key="3">
    <source>
        <dbReference type="ARBA" id="ARBA00022598"/>
    </source>
</evidence>
<keyword evidence="6 7" id="KW-0520">NAD</keyword>
<dbReference type="CDD" id="cd00553">
    <property type="entry name" value="NAD_synthase"/>
    <property type="match status" value="1"/>
</dbReference>
<comment type="similarity">
    <text evidence="2 7 8">In the C-terminal section; belongs to the NAD synthetase family.</text>
</comment>
<dbReference type="GO" id="GO:0005524">
    <property type="term" value="F:ATP binding"/>
    <property type="evidence" value="ECO:0007669"/>
    <property type="project" value="UniProtKB-UniRule"/>
</dbReference>
<dbReference type="HAMAP" id="MF_02090">
    <property type="entry name" value="NadE_glutamine_dep"/>
    <property type="match status" value="1"/>
</dbReference>
<dbReference type="NCBIfam" id="TIGR00552">
    <property type="entry name" value="nadE"/>
    <property type="match status" value="1"/>
</dbReference>
<comment type="pathway">
    <text evidence="1 7 8">Cofactor biosynthesis; NAD(+) biosynthesis; NAD(+) from deamido-NAD(+) (L-Gln route): step 1/1.</text>
</comment>
<evidence type="ECO:0000256" key="10">
    <source>
        <dbReference type="RuleBase" id="RU003811"/>
    </source>
</evidence>
<evidence type="ECO:0000256" key="6">
    <source>
        <dbReference type="ARBA" id="ARBA00023027"/>
    </source>
</evidence>
<feature type="active site" description="Proton acceptor" evidence="9">
    <location>
        <position position="47"/>
    </location>
</feature>
<dbReference type="Proteomes" id="UP000230956">
    <property type="component" value="Unassembled WGS sequence"/>
</dbReference>
<evidence type="ECO:0000256" key="5">
    <source>
        <dbReference type="ARBA" id="ARBA00022840"/>
    </source>
</evidence>
<feature type="binding site" evidence="7">
    <location>
        <position position="415"/>
    </location>
    <ligand>
        <name>deamido-NAD(+)</name>
        <dbReference type="ChEBI" id="CHEBI:58437"/>
        <note>ligand shared between two neighboring subunits</note>
    </ligand>
</feature>
<dbReference type="InterPro" id="IPR000132">
    <property type="entry name" value="Nitrilase/CN_hydratase_CS"/>
</dbReference>
<dbReference type="GO" id="GO:0003952">
    <property type="term" value="F:NAD+ synthase (glutamine-hydrolyzing) activity"/>
    <property type="evidence" value="ECO:0007669"/>
    <property type="project" value="UniProtKB-UniRule"/>
</dbReference>
<comment type="caution">
    <text evidence="12">The sequence shown here is derived from an EMBL/GenBank/DDBJ whole genome shotgun (WGS) entry which is preliminary data.</text>
</comment>
<accession>A0A2M7T4Z5</accession>
<evidence type="ECO:0000256" key="8">
    <source>
        <dbReference type="PIRNR" id="PIRNR006630"/>
    </source>
</evidence>
<evidence type="ECO:0000313" key="12">
    <source>
        <dbReference type="EMBL" id="PIZ34912.1"/>
    </source>
</evidence>
<feature type="binding site" evidence="7">
    <location>
        <position position="439"/>
    </location>
    <ligand>
        <name>ATP</name>
        <dbReference type="ChEBI" id="CHEBI:30616"/>
    </ligand>
</feature>
<dbReference type="PROSITE" id="PS50263">
    <property type="entry name" value="CN_HYDROLASE"/>
    <property type="match status" value="1"/>
</dbReference>
<dbReference type="NCBIfam" id="NF010588">
    <property type="entry name" value="PRK13981.1"/>
    <property type="match status" value="1"/>
</dbReference>
<evidence type="ECO:0000256" key="2">
    <source>
        <dbReference type="ARBA" id="ARBA00007145"/>
    </source>
</evidence>
<feature type="active site" description="For glutaminase activity" evidence="7">
    <location>
        <position position="113"/>
    </location>
</feature>
<evidence type="ECO:0000256" key="7">
    <source>
        <dbReference type="HAMAP-Rule" id="MF_02090"/>
    </source>
</evidence>
<dbReference type="InterPro" id="IPR003010">
    <property type="entry name" value="C-N_Hydrolase"/>
</dbReference>
<dbReference type="GO" id="GO:0008795">
    <property type="term" value="F:NAD+ synthase activity"/>
    <property type="evidence" value="ECO:0007669"/>
    <property type="project" value="UniProtKB-UniRule"/>
</dbReference>
<sequence length="590" mass="65796">MFNVRTVRLALAQVNTIVGDLKGNAEKIAYFTKRAKDAGAQIVAFPELSLCGYPPEDLLFKPKFIEDTAKTLHSLAPISDGIITIIGFADMTDDLYNAAAIMYNGKIITNYHKMFLPNYGVFDEVRYFQRGSQIPVFRAHGLTFGVNICEDIWFAEGPTVAQALEPGCQLVINVSSSPYHFGKGLLREEMVGMRAYDNQVYIAYVNTVGGQDELIFDGQSLVANPNGTILARGRQFEEDLMIVDLDLSQVSSKHLFDPKRKQRTHRPEKQNVVQYNIDDFHLDHFDLQPMTEQASAAVIEPALEPIAEIYEALKIGLHDYVRKNGFEKVVIGLSGGIDSALTAAICTDALGPDNVVGVTMPSRYSSAGSVKDSEDLAANLGIKLLNISIEPEFAILKDMMKPSFDNLPEDITEENMQPRIRGMILMALSNKFNRLVIATGNKSEIAVGYTTLYGDMVGGFAVIKDILKTTVYDLANYRNTLPGGPIIPQSIIDKEPSAELKPDQKDVDTLPPYPILDEILHGYIESEKSMDDLISEGLPENYVKWVIRKVDQNEYKRRQGPIGIKISPRAFGKDRRMPITNGYRENNRYY</sequence>
<dbReference type="InterPro" id="IPR014445">
    <property type="entry name" value="Gln-dep_NAD_synthase"/>
</dbReference>
<comment type="caution">
    <text evidence="7">Lacks conserved residue(s) required for the propagation of feature annotation.</text>
</comment>
<evidence type="ECO:0000256" key="9">
    <source>
        <dbReference type="PROSITE-ProRule" id="PRU10139"/>
    </source>
</evidence>
<feature type="binding site" evidence="7">
    <location>
        <position position="119"/>
    </location>
    <ligand>
        <name>L-glutamine</name>
        <dbReference type="ChEBI" id="CHEBI:58359"/>
    </ligand>
</feature>
<feature type="binding site" evidence="7">
    <location>
        <position position="183"/>
    </location>
    <ligand>
        <name>L-glutamine</name>
        <dbReference type="ChEBI" id="CHEBI:58359"/>
    </ligand>
</feature>
<dbReference type="PIRSF" id="PIRSF006630">
    <property type="entry name" value="NADS_GAT"/>
    <property type="match status" value="1"/>
</dbReference>
<dbReference type="RefSeq" id="WP_286678207.1">
    <property type="nucleotide sequence ID" value="NZ_MNXI01000067.1"/>
</dbReference>
<comment type="function">
    <text evidence="7">Catalyzes the ATP-dependent amidation of deamido-NAD to form NAD. Uses L-glutamine as a nitrogen source.</text>
</comment>
<dbReference type="InterPro" id="IPR022310">
    <property type="entry name" value="NAD/GMP_synthase"/>
</dbReference>
<dbReference type="GO" id="GO:0000257">
    <property type="term" value="F:nitrilase activity"/>
    <property type="evidence" value="ECO:0007669"/>
    <property type="project" value="UniProtKB-ARBA"/>
</dbReference>
<dbReference type="GO" id="GO:0009435">
    <property type="term" value="P:NAD+ biosynthetic process"/>
    <property type="evidence" value="ECO:0007669"/>
    <property type="project" value="UniProtKB-UniRule"/>
</dbReference>
<keyword evidence="4 7" id="KW-0547">Nucleotide-binding</keyword>